<evidence type="ECO:0000313" key="2">
    <source>
        <dbReference type="EMBL" id="HGI42807.1"/>
    </source>
</evidence>
<feature type="transmembrane region" description="Helical" evidence="1">
    <location>
        <begin position="85"/>
        <end position="107"/>
    </location>
</feature>
<organism evidence="2">
    <name type="scientific">Thermofilum pendens</name>
    <dbReference type="NCBI Taxonomy" id="2269"/>
    <lineage>
        <taxon>Archaea</taxon>
        <taxon>Thermoproteota</taxon>
        <taxon>Thermoprotei</taxon>
        <taxon>Thermofilales</taxon>
        <taxon>Thermofilaceae</taxon>
        <taxon>Thermofilum</taxon>
    </lineage>
</organism>
<proteinExistence type="predicted"/>
<keyword evidence="1" id="KW-1133">Transmembrane helix</keyword>
<dbReference type="GO" id="GO:0016020">
    <property type="term" value="C:membrane"/>
    <property type="evidence" value="ECO:0007669"/>
    <property type="project" value="InterPro"/>
</dbReference>
<dbReference type="Gene3D" id="1.10.1760.20">
    <property type="match status" value="1"/>
</dbReference>
<reference evidence="2" key="1">
    <citation type="journal article" date="2020" name="mSystems">
        <title>Genome- and Community-Level Interaction Insights into Carbon Utilization and Element Cycling Functions of Hydrothermarchaeota in Hydrothermal Sediment.</title>
        <authorList>
            <person name="Zhou Z."/>
            <person name="Liu Y."/>
            <person name="Xu W."/>
            <person name="Pan J."/>
            <person name="Luo Z.H."/>
            <person name="Li M."/>
        </authorList>
    </citation>
    <scope>NUCLEOTIDE SEQUENCE [LARGE SCALE GENOMIC DNA]</scope>
    <source>
        <strain evidence="2">SpSt-735</strain>
    </source>
</reference>
<name>A0A7C4FAV4_THEPE</name>
<feature type="transmembrane region" description="Helical" evidence="1">
    <location>
        <begin position="119"/>
        <end position="143"/>
    </location>
</feature>
<keyword evidence="1" id="KW-0472">Membrane</keyword>
<sequence length="191" mass="20247">MGSQPKPRKTALTTTSLVAMGVGTALYAAFNVFFNIFQLPGTQLVALRPSVAIPMFFGFVFGPLVGFVSGFLGNVISDAISWGGFWWNWDVGNGLLGLIPGLAVYFLSEEKRFSKPGYIASTVLAVIASIIGIGFAAFTDYIFGYGISTLEEAIYALFLPAAVTDAINGAILTPILVSAYASAVRGRARRA</sequence>
<dbReference type="Pfam" id="PF07155">
    <property type="entry name" value="ECF-ribofla_trS"/>
    <property type="match status" value="1"/>
</dbReference>
<evidence type="ECO:0000256" key="1">
    <source>
        <dbReference type="SAM" id="Phobius"/>
    </source>
</evidence>
<gene>
    <name evidence="2" type="ORF">ENV17_00250</name>
</gene>
<accession>A0A7C4FAV4</accession>
<keyword evidence="1" id="KW-0812">Transmembrane</keyword>
<dbReference type="EMBL" id="DTFI01000008">
    <property type="protein sequence ID" value="HGI42807.1"/>
    <property type="molecule type" value="Genomic_DNA"/>
</dbReference>
<feature type="transmembrane region" description="Helical" evidence="1">
    <location>
        <begin position="17"/>
        <end position="39"/>
    </location>
</feature>
<dbReference type="PANTHER" id="PTHR37815">
    <property type="entry name" value="UPF0397 PROTEIN BC_2624-RELATED"/>
    <property type="match status" value="1"/>
</dbReference>
<feature type="transmembrane region" description="Helical" evidence="1">
    <location>
        <begin position="155"/>
        <end position="181"/>
    </location>
</feature>
<comment type="caution">
    <text evidence="2">The sequence shown here is derived from an EMBL/GenBank/DDBJ whole genome shotgun (WGS) entry which is preliminary data.</text>
</comment>
<dbReference type="AlphaFoldDB" id="A0A7C4FAV4"/>
<dbReference type="PANTHER" id="PTHR37815:SF3">
    <property type="entry name" value="UPF0397 PROTEIN SPR0429"/>
    <property type="match status" value="1"/>
</dbReference>
<feature type="transmembrane region" description="Helical" evidence="1">
    <location>
        <begin position="51"/>
        <end position="73"/>
    </location>
</feature>
<protein>
    <submittedName>
        <fullName evidence="2">ECF transporter S component</fullName>
    </submittedName>
</protein>
<dbReference type="InterPro" id="IPR009825">
    <property type="entry name" value="ECF_substrate-spec-like"/>
</dbReference>